<feature type="coiled-coil region" evidence="12">
    <location>
        <begin position="468"/>
        <end position="506"/>
    </location>
</feature>
<dbReference type="SMART" id="SM00283">
    <property type="entry name" value="MA"/>
    <property type="match status" value="1"/>
</dbReference>
<evidence type="ECO:0000256" key="2">
    <source>
        <dbReference type="ARBA" id="ARBA00022475"/>
    </source>
</evidence>
<dbReference type="PANTHER" id="PTHR43531:SF14">
    <property type="entry name" value="METHYL-ACCEPTING CHEMOTAXIS PROTEIN I-RELATED"/>
    <property type="match status" value="1"/>
</dbReference>
<keyword evidence="4" id="KW-0145">Chemotaxis</keyword>
<dbReference type="Gene3D" id="1.10.287.950">
    <property type="entry name" value="Methyl-accepting chemotaxis protein"/>
    <property type="match status" value="1"/>
</dbReference>
<keyword evidence="9 11" id="KW-0807">Transducer</keyword>
<evidence type="ECO:0000256" key="4">
    <source>
        <dbReference type="ARBA" id="ARBA00022500"/>
    </source>
</evidence>
<evidence type="ECO:0000256" key="6">
    <source>
        <dbReference type="ARBA" id="ARBA00022692"/>
    </source>
</evidence>
<keyword evidence="18" id="KW-1185">Reference proteome</keyword>
<evidence type="ECO:0000256" key="8">
    <source>
        <dbReference type="ARBA" id="ARBA00023136"/>
    </source>
</evidence>
<organism evidence="17 18">
    <name type="scientific">Undibacterium piscinae</name>
    <dbReference type="NCBI Taxonomy" id="2495591"/>
    <lineage>
        <taxon>Bacteria</taxon>
        <taxon>Pseudomonadati</taxon>
        <taxon>Pseudomonadota</taxon>
        <taxon>Betaproteobacteria</taxon>
        <taxon>Burkholderiales</taxon>
        <taxon>Oxalobacteraceae</taxon>
        <taxon>Undibacterium</taxon>
    </lineage>
</organism>
<evidence type="ECO:0000256" key="11">
    <source>
        <dbReference type="PROSITE-ProRule" id="PRU00284"/>
    </source>
</evidence>
<evidence type="ECO:0000256" key="14">
    <source>
        <dbReference type="SAM" id="Phobius"/>
    </source>
</evidence>
<evidence type="ECO:0000259" key="16">
    <source>
        <dbReference type="PROSITE" id="PS50885"/>
    </source>
</evidence>
<keyword evidence="3" id="KW-0488">Methylation</keyword>
<dbReference type="FunFam" id="1.10.287.950:FF:000001">
    <property type="entry name" value="Methyl-accepting chemotaxis sensory transducer"/>
    <property type="match status" value="1"/>
</dbReference>
<feature type="domain" description="HAMP" evidence="16">
    <location>
        <begin position="211"/>
        <end position="263"/>
    </location>
</feature>
<keyword evidence="7 14" id="KW-1133">Transmembrane helix</keyword>
<keyword evidence="12" id="KW-0175">Coiled coil</keyword>
<keyword evidence="2" id="KW-1003">Cell membrane</keyword>
<dbReference type="CDD" id="cd11386">
    <property type="entry name" value="MCP_signal"/>
    <property type="match status" value="1"/>
</dbReference>
<keyword evidence="6 14" id="KW-0812">Transmembrane</keyword>
<reference evidence="17 18" key="1">
    <citation type="journal article" date="2019" name="Int. J. Syst. Evol. Microbiol.">
        <title>Undibacterium piscinae sp. nov., isolated from Korean shiner intestine.</title>
        <authorList>
            <person name="Lee S.Y."/>
            <person name="Kang W."/>
            <person name="Kim P.S."/>
            <person name="Kim H.S."/>
            <person name="Sung H."/>
            <person name="Shin N.R."/>
            <person name="Whon T.W."/>
            <person name="Yun J.H."/>
            <person name="Lee J.Y."/>
            <person name="Lee J.Y."/>
            <person name="Jung M.J."/>
            <person name="Jeong Y.S."/>
            <person name="Tak E.J."/>
            <person name="Han J.E."/>
            <person name="Hyun D.W."/>
            <person name="Kang M.S."/>
            <person name="Lee K.E."/>
            <person name="Lee B.H."/>
            <person name="Bae J.W."/>
        </authorList>
    </citation>
    <scope>NUCLEOTIDE SEQUENCE [LARGE SCALE GENOMIC DNA]</scope>
    <source>
        <strain evidence="17 18">S11R28</strain>
    </source>
</reference>
<dbReference type="PANTHER" id="PTHR43531">
    <property type="entry name" value="PROTEIN ICFG"/>
    <property type="match status" value="1"/>
</dbReference>
<evidence type="ECO:0000256" key="7">
    <source>
        <dbReference type="ARBA" id="ARBA00022989"/>
    </source>
</evidence>
<dbReference type="InterPro" id="IPR004090">
    <property type="entry name" value="Chemotax_Me-accpt_rcpt"/>
</dbReference>
<dbReference type="AlphaFoldDB" id="A0A6M4A6B2"/>
<dbReference type="GO" id="GO:0006935">
    <property type="term" value="P:chemotaxis"/>
    <property type="evidence" value="ECO:0007669"/>
    <property type="project" value="UniProtKB-KW"/>
</dbReference>
<dbReference type="CDD" id="cd06225">
    <property type="entry name" value="HAMP"/>
    <property type="match status" value="1"/>
</dbReference>
<evidence type="ECO:0000259" key="15">
    <source>
        <dbReference type="PROSITE" id="PS50111"/>
    </source>
</evidence>
<evidence type="ECO:0000256" key="3">
    <source>
        <dbReference type="ARBA" id="ARBA00022481"/>
    </source>
</evidence>
<feature type="transmembrane region" description="Helical" evidence="14">
    <location>
        <begin position="189"/>
        <end position="210"/>
    </location>
</feature>
<dbReference type="InterPro" id="IPR004089">
    <property type="entry name" value="MCPsignal_dom"/>
</dbReference>
<sequence>MLKNISIKTRLIFMISVLSLITIIIGGSGIFGLSSVNASLKTVYEDRLVSAGQLDMVIRLILRNQLLVAKALTGDPAKINQEMETVDKNILAASKIWGEYMATYLTPDEKKLAEQFAQARKEFLEEGLKPAMAAARAQDLKLASEILNGKMTERFDKVREILNSLIQLQLEEGKSEYENSQHFFEKFRIFSISIIVLALVFGSVLGYWLIRGITRPLDYAVRISQNIADGDLTQQIRVESNDETGKLLQALDNMNKNLIQTVSEVRVGTDTIATASSEIAAGNLDLSSRTEEQASSLEQTASAMEELTSTVKQNADNAGQANQLVVAASDYAVKGQDVVGQVVQTMGSIKESSRKIVDIIGVIDGIAFQTNILALNAAVEAARAGEQGRGFAVVASEVRSLAQRSASAAKEIKTLIDDSVEKVDSGSTLVDTAGVTMGQIVTSVKQVADIMSEIAAASHEQSDGIEQVNQAVMQMDETTQQNAALVEQAAAAAASMQNQAANLAETVSIFKLNTSQISARPSTAMPRSSQASQTSHTAAKKNHPALPWQKNRLRQNRQVAQTARVIPPKPAIIRQRIGKSFKRNTRGV</sequence>
<dbReference type="PROSITE" id="PS50111">
    <property type="entry name" value="CHEMOTAXIS_TRANSDUC_2"/>
    <property type="match status" value="1"/>
</dbReference>
<dbReference type="Pfam" id="PF00015">
    <property type="entry name" value="MCPsignal"/>
    <property type="match status" value="1"/>
</dbReference>
<dbReference type="Proteomes" id="UP000274350">
    <property type="component" value="Chromosome"/>
</dbReference>
<accession>A0A6M4A6B2</accession>
<dbReference type="EMBL" id="CP051152">
    <property type="protein sequence ID" value="QJQ06468.1"/>
    <property type="molecule type" value="Genomic_DNA"/>
</dbReference>
<keyword evidence="8 14" id="KW-0472">Membrane</keyword>
<evidence type="ECO:0000256" key="12">
    <source>
        <dbReference type="SAM" id="Coils"/>
    </source>
</evidence>
<evidence type="ECO:0000256" key="10">
    <source>
        <dbReference type="ARBA" id="ARBA00029447"/>
    </source>
</evidence>
<feature type="compositionally biased region" description="Low complexity" evidence="13">
    <location>
        <begin position="528"/>
        <end position="537"/>
    </location>
</feature>
<dbReference type="InterPro" id="IPR003660">
    <property type="entry name" value="HAMP_dom"/>
</dbReference>
<evidence type="ECO:0000313" key="18">
    <source>
        <dbReference type="Proteomes" id="UP000274350"/>
    </source>
</evidence>
<dbReference type="KEGG" id="upi:EJG51_012075"/>
<evidence type="ECO:0000256" key="5">
    <source>
        <dbReference type="ARBA" id="ARBA00022519"/>
    </source>
</evidence>
<keyword evidence="5" id="KW-0997">Cell inner membrane</keyword>
<dbReference type="CDD" id="cd19411">
    <property type="entry name" value="MCP2201-like_sensor"/>
    <property type="match status" value="1"/>
</dbReference>
<protein>
    <submittedName>
        <fullName evidence="17">HAMP domain-containing protein</fullName>
    </submittedName>
</protein>
<comment type="similarity">
    <text evidence="10">Belongs to the methyl-accepting chemotaxis (MCP) protein family.</text>
</comment>
<dbReference type="SMART" id="SM00304">
    <property type="entry name" value="HAMP"/>
    <property type="match status" value="1"/>
</dbReference>
<dbReference type="PRINTS" id="PR00260">
    <property type="entry name" value="CHEMTRNSDUCR"/>
</dbReference>
<dbReference type="GO" id="GO:0007165">
    <property type="term" value="P:signal transduction"/>
    <property type="evidence" value="ECO:0007669"/>
    <property type="project" value="UniProtKB-KW"/>
</dbReference>
<feature type="domain" description="Methyl-accepting transducer" evidence="15">
    <location>
        <begin position="268"/>
        <end position="497"/>
    </location>
</feature>
<gene>
    <name evidence="17" type="ORF">EJG51_012075</name>
</gene>
<evidence type="ECO:0000256" key="9">
    <source>
        <dbReference type="ARBA" id="ARBA00023224"/>
    </source>
</evidence>
<dbReference type="Pfam" id="PF00672">
    <property type="entry name" value="HAMP"/>
    <property type="match status" value="1"/>
</dbReference>
<feature type="region of interest" description="Disordered" evidence="13">
    <location>
        <begin position="519"/>
        <end position="553"/>
    </location>
</feature>
<dbReference type="InterPro" id="IPR047347">
    <property type="entry name" value="YvaQ-like_sensor"/>
</dbReference>
<dbReference type="Pfam" id="PF02203">
    <property type="entry name" value="TarH"/>
    <property type="match status" value="1"/>
</dbReference>
<evidence type="ECO:0000256" key="13">
    <source>
        <dbReference type="SAM" id="MobiDB-lite"/>
    </source>
</evidence>
<evidence type="ECO:0000256" key="1">
    <source>
        <dbReference type="ARBA" id="ARBA00004429"/>
    </source>
</evidence>
<dbReference type="InterPro" id="IPR003122">
    <property type="entry name" value="Tar_rcpt_lig-bd"/>
</dbReference>
<comment type="subcellular location">
    <subcellularLocation>
        <location evidence="1">Cell inner membrane</location>
        <topology evidence="1">Multi-pass membrane protein</topology>
    </subcellularLocation>
</comment>
<feature type="transmembrane region" description="Helical" evidence="14">
    <location>
        <begin position="12"/>
        <end position="33"/>
    </location>
</feature>
<evidence type="ECO:0000313" key="17">
    <source>
        <dbReference type="EMBL" id="QJQ06468.1"/>
    </source>
</evidence>
<dbReference type="GO" id="GO:0004888">
    <property type="term" value="F:transmembrane signaling receptor activity"/>
    <property type="evidence" value="ECO:0007669"/>
    <property type="project" value="InterPro"/>
</dbReference>
<proteinExistence type="inferred from homology"/>
<dbReference type="InterPro" id="IPR051310">
    <property type="entry name" value="MCP_chemotaxis"/>
</dbReference>
<dbReference type="GO" id="GO:0005886">
    <property type="term" value="C:plasma membrane"/>
    <property type="evidence" value="ECO:0007669"/>
    <property type="project" value="UniProtKB-SubCell"/>
</dbReference>
<name>A0A6M4A6B2_9BURK</name>
<dbReference type="SUPFAM" id="SSF58104">
    <property type="entry name" value="Methyl-accepting chemotaxis protein (MCP) signaling domain"/>
    <property type="match status" value="1"/>
</dbReference>
<dbReference type="PROSITE" id="PS50885">
    <property type="entry name" value="HAMP"/>
    <property type="match status" value="1"/>
</dbReference>